<evidence type="ECO:0000259" key="9">
    <source>
        <dbReference type="Pfam" id="PF01636"/>
    </source>
</evidence>
<dbReference type="AlphaFoldDB" id="A0A381RIM6"/>
<accession>A0A381RIM6</accession>
<sequence length="341" mass="39765">MYTLFNTPAPNFSDGHAITITRNLYDLNVSVINALPSDRDQNFLLYQDDKPVYILKISHPAETFNVLDMQYKAIQHISLMDDKIQLPKEVKNIDGDYISSYKYRGVKYYIRLVEYIPGNLMKDLSRHDKSFTNMLGTFLGRISSALQGFEYEDSIRRFPWDISQTDFLYNNICSIDARHKQIIIEQILNKYENKINGIKDDLPVAIIHNDANDHNIIVNNDNVPYGIIDFGDIIKTFRICEPAICIAYLLLNRDDSIQIIAEFLNAYQSIYPLTKLEINVIIYFICLRLCVSVTMAAYRKKIFPDNKYIRVTENQAWDFLEKIEQVDLEYCSDQIMNTVLR</sequence>
<name>A0A381RIM6_9ZZZZ</name>
<dbReference type="PANTHER" id="PTHR21064">
    <property type="entry name" value="AMINOGLYCOSIDE PHOSPHOTRANSFERASE DOMAIN-CONTAINING PROTEIN-RELATED"/>
    <property type="match status" value="1"/>
</dbReference>
<gene>
    <name evidence="10" type="ORF">METZ01_LOCUS42591</name>
</gene>
<comment type="subcellular location">
    <subcellularLocation>
        <location evidence="1">Cytoplasm</location>
    </subcellularLocation>
</comment>
<keyword evidence="2" id="KW-0963">Cytoplasm</keyword>
<evidence type="ECO:0000313" key="10">
    <source>
        <dbReference type="EMBL" id="SUZ89737.1"/>
    </source>
</evidence>
<organism evidence="10">
    <name type="scientific">marine metagenome</name>
    <dbReference type="NCBI Taxonomy" id="408172"/>
    <lineage>
        <taxon>unclassified sequences</taxon>
        <taxon>metagenomes</taxon>
        <taxon>ecological metagenomes</taxon>
    </lineage>
</organism>
<dbReference type="InterPro" id="IPR002575">
    <property type="entry name" value="Aminoglycoside_PTrfase"/>
</dbReference>
<evidence type="ECO:0000256" key="3">
    <source>
        <dbReference type="ARBA" id="ARBA00022679"/>
    </source>
</evidence>
<proteinExistence type="predicted"/>
<evidence type="ECO:0000256" key="4">
    <source>
        <dbReference type="ARBA" id="ARBA00022777"/>
    </source>
</evidence>
<dbReference type="GO" id="GO:0047992">
    <property type="term" value="F:hydroxylysine kinase activity"/>
    <property type="evidence" value="ECO:0007669"/>
    <property type="project" value="UniProtKB-EC"/>
</dbReference>
<dbReference type="EC" id="2.7.1.81" evidence="7"/>
<comment type="function">
    <text evidence="6">Catalyzes the GTP-dependent phosphorylation of 5-hydroxy-L-lysine.</text>
</comment>
<dbReference type="Pfam" id="PF01636">
    <property type="entry name" value="APH"/>
    <property type="match status" value="1"/>
</dbReference>
<dbReference type="SUPFAM" id="SSF56112">
    <property type="entry name" value="Protein kinase-like (PK-like)"/>
    <property type="match status" value="1"/>
</dbReference>
<comment type="catalytic activity">
    <reaction evidence="5">
        <text>(5R)-5-hydroxy-L-lysine + GTP = (5R)-5-phosphooxy-L-lysine + GDP + H(+)</text>
        <dbReference type="Rhea" id="RHEA:19049"/>
        <dbReference type="ChEBI" id="CHEBI:15378"/>
        <dbReference type="ChEBI" id="CHEBI:37565"/>
        <dbReference type="ChEBI" id="CHEBI:57882"/>
        <dbReference type="ChEBI" id="CHEBI:58189"/>
        <dbReference type="ChEBI" id="CHEBI:58357"/>
        <dbReference type="EC" id="2.7.1.81"/>
    </reaction>
</comment>
<reference evidence="10" key="1">
    <citation type="submission" date="2018-05" db="EMBL/GenBank/DDBJ databases">
        <authorList>
            <person name="Lanie J.A."/>
            <person name="Ng W.-L."/>
            <person name="Kazmierczak K.M."/>
            <person name="Andrzejewski T.M."/>
            <person name="Davidsen T.M."/>
            <person name="Wayne K.J."/>
            <person name="Tettelin H."/>
            <person name="Glass J.I."/>
            <person name="Rusch D."/>
            <person name="Podicherti R."/>
            <person name="Tsui H.-C.T."/>
            <person name="Winkler M.E."/>
        </authorList>
    </citation>
    <scope>NUCLEOTIDE SEQUENCE</scope>
</reference>
<feature type="domain" description="Aminoglycoside phosphotransferase" evidence="9">
    <location>
        <begin position="33"/>
        <end position="270"/>
    </location>
</feature>
<evidence type="ECO:0000256" key="8">
    <source>
        <dbReference type="ARBA" id="ARBA00040505"/>
    </source>
</evidence>
<dbReference type="InterPro" id="IPR050249">
    <property type="entry name" value="Pseudomonas-type_ThrB"/>
</dbReference>
<dbReference type="PANTHER" id="PTHR21064:SF1">
    <property type="entry name" value="HYDROXYLYSINE KINASE"/>
    <property type="match status" value="1"/>
</dbReference>
<evidence type="ECO:0000256" key="1">
    <source>
        <dbReference type="ARBA" id="ARBA00004496"/>
    </source>
</evidence>
<keyword evidence="3" id="KW-0808">Transferase</keyword>
<dbReference type="EMBL" id="UINC01001837">
    <property type="protein sequence ID" value="SUZ89737.1"/>
    <property type="molecule type" value="Genomic_DNA"/>
</dbReference>
<evidence type="ECO:0000256" key="5">
    <source>
        <dbReference type="ARBA" id="ARBA00036820"/>
    </source>
</evidence>
<dbReference type="GO" id="GO:0005737">
    <property type="term" value="C:cytoplasm"/>
    <property type="evidence" value="ECO:0007669"/>
    <property type="project" value="UniProtKB-SubCell"/>
</dbReference>
<evidence type="ECO:0000256" key="6">
    <source>
        <dbReference type="ARBA" id="ARBA00037368"/>
    </source>
</evidence>
<dbReference type="InterPro" id="IPR011009">
    <property type="entry name" value="Kinase-like_dom_sf"/>
</dbReference>
<keyword evidence="4" id="KW-0418">Kinase</keyword>
<dbReference type="Gene3D" id="3.90.1200.10">
    <property type="match status" value="1"/>
</dbReference>
<protein>
    <recommendedName>
        <fullName evidence="8">Hydroxylysine kinase</fullName>
        <ecNumber evidence="7">2.7.1.81</ecNumber>
    </recommendedName>
</protein>
<evidence type="ECO:0000256" key="2">
    <source>
        <dbReference type="ARBA" id="ARBA00022490"/>
    </source>
</evidence>
<evidence type="ECO:0000256" key="7">
    <source>
        <dbReference type="ARBA" id="ARBA00038873"/>
    </source>
</evidence>